<name>A0A853FYP7_9BURK</name>
<dbReference type="PROSITE" id="PS50931">
    <property type="entry name" value="HTH_LYSR"/>
    <property type="match status" value="1"/>
</dbReference>
<evidence type="ECO:0000259" key="6">
    <source>
        <dbReference type="PROSITE" id="PS50931"/>
    </source>
</evidence>
<feature type="domain" description="HTH lysR-type" evidence="6">
    <location>
        <begin position="2"/>
        <end position="59"/>
    </location>
</feature>
<dbReference type="PRINTS" id="PR00039">
    <property type="entry name" value="HTHLYSR"/>
</dbReference>
<comment type="caution">
    <text evidence="7">The sequence shown here is derived from an EMBL/GenBank/DDBJ whole genome shotgun (WGS) entry which is preliminary data.</text>
</comment>
<dbReference type="InterPro" id="IPR036390">
    <property type="entry name" value="WH_DNA-bd_sf"/>
</dbReference>
<evidence type="ECO:0000256" key="3">
    <source>
        <dbReference type="ARBA" id="ARBA00023125"/>
    </source>
</evidence>
<dbReference type="RefSeq" id="WP_180155052.1">
    <property type="nucleotide sequence ID" value="NZ_JACCEM010000005.1"/>
</dbReference>
<evidence type="ECO:0000256" key="1">
    <source>
        <dbReference type="ARBA" id="ARBA00009437"/>
    </source>
</evidence>
<dbReference type="EMBL" id="JACCEM010000005">
    <property type="protein sequence ID" value="NYT49743.1"/>
    <property type="molecule type" value="Genomic_DNA"/>
</dbReference>
<feature type="signal peptide" evidence="5">
    <location>
        <begin position="1"/>
        <end position="21"/>
    </location>
</feature>
<evidence type="ECO:0000313" key="8">
    <source>
        <dbReference type="Proteomes" id="UP000559809"/>
    </source>
</evidence>
<keyword evidence="3" id="KW-0238">DNA-binding</keyword>
<dbReference type="InterPro" id="IPR005119">
    <property type="entry name" value="LysR_subst-bd"/>
</dbReference>
<dbReference type="PANTHER" id="PTHR30427:SF1">
    <property type="entry name" value="TRANSCRIPTIONAL ACTIVATOR PROTEIN LYSR"/>
    <property type="match status" value="1"/>
</dbReference>
<dbReference type="Gene3D" id="1.10.10.10">
    <property type="entry name" value="Winged helix-like DNA-binding domain superfamily/Winged helix DNA-binding domain"/>
    <property type="match status" value="1"/>
</dbReference>
<dbReference type="GO" id="GO:0043565">
    <property type="term" value="F:sequence-specific DNA binding"/>
    <property type="evidence" value="ECO:0007669"/>
    <property type="project" value="TreeGrafter"/>
</dbReference>
<evidence type="ECO:0000256" key="5">
    <source>
        <dbReference type="SAM" id="SignalP"/>
    </source>
</evidence>
<feature type="chain" id="PRO_5032963026" evidence="5">
    <location>
        <begin position="22"/>
        <end position="306"/>
    </location>
</feature>
<evidence type="ECO:0000256" key="2">
    <source>
        <dbReference type="ARBA" id="ARBA00023015"/>
    </source>
</evidence>
<protein>
    <submittedName>
        <fullName evidence="7">LysR family transcriptional regulator</fullName>
    </submittedName>
</protein>
<dbReference type="Proteomes" id="UP000559809">
    <property type="component" value="Unassembled WGS sequence"/>
</dbReference>
<reference evidence="7 8" key="1">
    <citation type="submission" date="2020-07" db="EMBL/GenBank/DDBJ databases">
        <title>Taxonomic revisions and descriptions of new bacterial species based on genomic comparisons in the high-G+C-content subgroup of the family Alcaligenaceae.</title>
        <authorList>
            <person name="Szabo A."/>
            <person name="Felfoldi T."/>
        </authorList>
    </citation>
    <scope>NUCLEOTIDE SEQUENCE [LARGE SCALE GENOMIC DNA]</scope>
    <source>
        <strain evidence="7 8">LMG 24012</strain>
    </source>
</reference>
<dbReference type="GO" id="GO:0003700">
    <property type="term" value="F:DNA-binding transcription factor activity"/>
    <property type="evidence" value="ECO:0007669"/>
    <property type="project" value="InterPro"/>
</dbReference>
<keyword evidence="2" id="KW-0805">Transcription regulation</keyword>
<dbReference type="GO" id="GO:0010628">
    <property type="term" value="P:positive regulation of gene expression"/>
    <property type="evidence" value="ECO:0007669"/>
    <property type="project" value="TreeGrafter"/>
</dbReference>
<proteinExistence type="inferred from homology"/>
<evidence type="ECO:0000313" key="7">
    <source>
        <dbReference type="EMBL" id="NYT49743.1"/>
    </source>
</evidence>
<dbReference type="Gene3D" id="3.40.190.290">
    <property type="match status" value="1"/>
</dbReference>
<gene>
    <name evidence="7" type="ORF">H0A72_10540</name>
</gene>
<dbReference type="SUPFAM" id="SSF53850">
    <property type="entry name" value="Periplasmic binding protein-like II"/>
    <property type="match status" value="1"/>
</dbReference>
<accession>A0A853FYP7</accession>
<comment type="similarity">
    <text evidence="1">Belongs to the LysR transcriptional regulatory family.</text>
</comment>
<keyword evidence="8" id="KW-1185">Reference proteome</keyword>
<keyword evidence="5" id="KW-0732">Signal</keyword>
<sequence>MLNVRYLAVFRAVAKAGSVSAAARMLNVSQPAVTKTVRLLEERLGLALFSRVNGRLIITPEAERLMPEIERLFGTLTVIKNLADEAREGLSGTISIASVTTLSMSLVAKAIENFHRAHPGVRFDIKSLPTRLAVQHVATNYVDLGVLDAPAGALDMETIELCRSRVCCVLRRDHPLARRRYIEPRQLADESIISFSDETTTGMLLREAFHSANVAHNVHFTVNHTMTAYTLVRRGVGVALVDSFPLFSGDFTDLVVRPFSPAIETRVCVVFSSTRAVPIVARNFVHALKQAVTEMVDTHGNMLVLP</sequence>
<dbReference type="PANTHER" id="PTHR30427">
    <property type="entry name" value="TRANSCRIPTIONAL ACTIVATOR PROTEIN LYSR"/>
    <property type="match status" value="1"/>
</dbReference>
<dbReference type="Pfam" id="PF00126">
    <property type="entry name" value="HTH_1"/>
    <property type="match status" value="1"/>
</dbReference>
<dbReference type="InterPro" id="IPR036388">
    <property type="entry name" value="WH-like_DNA-bd_sf"/>
</dbReference>
<organism evidence="7 8">
    <name type="scientific">Parapusillimonas granuli</name>
    <dbReference type="NCBI Taxonomy" id="380911"/>
    <lineage>
        <taxon>Bacteria</taxon>
        <taxon>Pseudomonadati</taxon>
        <taxon>Pseudomonadota</taxon>
        <taxon>Betaproteobacteria</taxon>
        <taxon>Burkholderiales</taxon>
        <taxon>Alcaligenaceae</taxon>
        <taxon>Parapusillimonas</taxon>
    </lineage>
</organism>
<dbReference type="SUPFAM" id="SSF46785">
    <property type="entry name" value="Winged helix' DNA-binding domain"/>
    <property type="match status" value="1"/>
</dbReference>
<evidence type="ECO:0000256" key="4">
    <source>
        <dbReference type="ARBA" id="ARBA00023163"/>
    </source>
</evidence>
<dbReference type="AlphaFoldDB" id="A0A853FYP7"/>
<dbReference type="Pfam" id="PF03466">
    <property type="entry name" value="LysR_substrate"/>
    <property type="match status" value="1"/>
</dbReference>
<keyword evidence="4" id="KW-0804">Transcription</keyword>
<dbReference type="InterPro" id="IPR000847">
    <property type="entry name" value="LysR_HTH_N"/>
</dbReference>